<dbReference type="InterPro" id="IPR050109">
    <property type="entry name" value="HTH-type_TetR-like_transc_reg"/>
</dbReference>
<dbReference type="PANTHER" id="PTHR30055">
    <property type="entry name" value="HTH-TYPE TRANSCRIPTIONAL REGULATOR RUTR"/>
    <property type="match status" value="1"/>
</dbReference>
<name>A0ABW9KJ81_9BACT</name>
<dbReference type="Gene3D" id="1.10.357.10">
    <property type="entry name" value="Tetracycline Repressor, domain 2"/>
    <property type="match status" value="1"/>
</dbReference>
<dbReference type="PANTHER" id="PTHR30055:SF234">
    <property type="entry name" value="HTH-TYPE TRANSCRIPTIONAL REGULATOR BETI"/>
    <property type="match status" value="1"/>
</dbReference>
<sequence>MEAILDATLQVLTKVGKEQLTTTRVASRAGVSVGTLYQYFPNKVSLLQACLRRHMDQVVAAMRDACNEQKGSEPIAMVDGLVEAYLAAKMHHIPSSAALYSISSDVDGMEIAKAAYATVRSDVTAMFATAPHLKKSPESVASIVLAAMNGVARRLLEAEQPEAELPNLRDELELMLHSYLKACCIAG</sequence>
<dbReference type="SUPFAM" id="SSF46689">
    <property type="entry name" value="Homeodomain-like"/>
    <property type="match status" value="1"/>
</dbReference>
<evidence type="ECO:0000259" key="5">
    <source>
        <dbReference type="PROSITE" id="PS50977"/>
    </source>
</evidence>
<feature type="DNA-binding region" description="H-T-H motif" evidence="4">
    <location>
        <begin position="21"/>
        <end position="40"/>
    </location>
</feature>
<dbReference type="Pfam" id="PF17918">
    <property type="entry name" value="TetR_C_15"/>
    <property type="match status" value="1"/>
</dbReference>
<dbReference type="PROSITE" id="PS50977">
    <property type="entry name" value="HTH_TETR_2"/>
    <property type="match status" value="1"/>
</dbReference>
<dbReference type="InterPro" id="IPR001647">
    <property type="entry name" value="HTH_TetR"/>
</dbReference>
<gene>
    <name evidence="6" type="ORF">ACK2TP_07545</name>
</gene>
<dbReference type="PRINTS" id="PR00455">
    <property type="entry name" value="HTHTETR"/>
</dbReference>
<evidence type="ECO:0000256" key="4">
    <source>
        <dbReference type="PROSITE-ProRule" id="PRU00335"/>
    </source>
</evidence>
<dbReference type="Pfam" id="PF00440">
    <property type="entry name" value="TetR_N"/>
    <property type="match status" value="1"/>
</dbReference>
<dbReference type="InterPro" id="IPR009057">
    <property type="entry name" value="Homeodomain-like_sf"/>
</dbReference>
<dbReference type="RefSeq" id="WP_263412867.1">
    <property type="nucleotide sequence ID" value="NZ_BAABBH010000001.1"/>
</dbReference>
<comment type="caution">
    <text evidence="6">The sequence shown here is derived from an EMBL/GenBank/DDBJ whole genome shotgun (WGS) entry which is preliminary data.</text>
</comment>
<organism evidence="6 7">
    <name type="scientific">Terriglobus aquaticus</name>
    <dbReference type="NCBI Taxonomy" id="940139"/>
    <lineage>
        <taxon>Bacteria</taxon>
        <taxon>Pseudomonadati</taxon>
        <taxon>Acidobacteriota</taxon>
        <taxon>Terriglobia</taxon>
        <taxon>Terriglobales</taxon>
        <taxon>Acidobacteriaceae</taxon>
        <taxon>Terriglobus</taxon>
    </lineage>
</organism>
<keyword evidence="3" id="KW-0804">Transcription</keyword>
<evidence type="ECO:0000313" key="7">
    <source>
        <dbReference type="Proteomes" id="UP001634747"/>
    </source>
</evidence>
<dbReference type="EMBL" id="JBJYXY010000001">
    <property type="protein sequence ID" value="MFN2975613.1"/>
    <property type="molecule type" value="Genomic_DNA"/>
</dbReference>
<reference evidence="6 7" key="1">
    <citation type="submission" date="2024-12" db="EMBL/GenBank/DDBJ databases">
        <authorList>
            <person name="Lee Y."/>
        </authorList>
    </citation>
    <scope>NUCLEOTIDE SEQUENCE [LARGE SCALE GENOMIC DNA]</scope>
    <source>
        <strain evidence="6 7">03SUJ4</strain>
    </source>
</reference>
<dbReference type="Proteomes" id="UP001634747">
    <property type="component" value="Unassembled WGS sequence"/>
</dbReference>
<evidence type="ECO:0000256" key="2">
    <source>
        <dbReference type="ARBA" id="ARBA00023125"/>
    </source>
</evidence>
<protein>
    <submittedName>
        <fullName evidence="6">TetR/AcrR family transcriptional regulator</fullName>
    </submittedName>
</protein>
<keyword evidence="7" id="KW-1185">Reference proteome</keyword>
<evidence type="ECO:0000256" key="1">
    <source>
        <dbReference type="ARBA" id="ARBA00023015"/>
    </source>
</evidence>
<proteinExistence type="predicted"/>
<keyword evidence="2 4" id="KW-0238">DNA-binding</keyword>
<evidence type="ECO:0000313" key="6">
    <source>
        <dbReference type="EMBL" id="MFN2975613.1"/>
    </source>
</evidence>
<dbReference type="InterPro" id="IPR041669">
    <property type="entry name" value="TetR_C_15"/>
</dbReference>
<feature type="domain" description="HTH tetR-type" evidence="5">
    <location>
        <begin position="1"/>
        <end position="58"/>
    </location>
</feature>
<evidence type="ECO:0000256" key="3">
    <source>
        <dbReference type="ARBA" id="ARBA00023163"/>
    </source>
</evidence>
<accession>A0ABW9KJ81</accession>
<keyword evidence="1" id="KW-0805">Transcription regulation</keyword>